<dbReference type="eggNOG" id="ENOG502S2SU">
    <property type="taxonomic scope" value="Eukaryota"/>
</dbReference>
<keyword evidence="3" id="KW-1185">Reference proteome</keyword>
<evidence type="ECO:0000313" key="2">
    <source>
        <dbReference type="EMBL" id="EEF28916.1"/>
    </source>
</evidence>
<accession>B9T5E5</accession>
<feature type="compositionally biased region" description="Basic and acidic residues" evidence="1">
    <location>
        <begin position="129"/>
        <end position="149"/>
    </location>
</feature>
<reference evidence="3" key="1">
    <citation type="journal article" date="2010" name="Nat. Biotechnol.">
        <title>Draft genome sequence of the oilseed species Ricinus communis.</title>
        <authorList>
            <person name="Chan A.P."/>
            <person name="Crabtree J."/>
            <person name="Zhao Q."/>
            <person name="Lorenzi H."/>
            <person name="Orvis J."/>
            <person name="Puiu D."/>
            <person name="Melake-Berhan A."/>
            <person name="Jones K.M."/>
            <person name="Redman J."/>
            <person name="Chen G."/>
            <person name="Cahoon E.B."/>
            <person name="Gedil M."/>
            <person name="Stanke M."/>
            <person name="Haas B.J."/>
            <person name="Wortman J.R."/>
            <person name="Fraser-Liggett C.M."/>
            <person name="Ravel J."/>
            <person name="Rabinowicz P.D."/>
        </authorList>
    </citation>
    <scope>NUCLEOTIDE SEQUENCE [LARGE SCALE GENOMIC DNA]</scope>
    <source>
        <strain evidence="3">cv. Hale</strain>
    </source>
</reference>
<name>B9T5E5_RICCO</name>
<dbReference type="InterPro" id="IPR008480">
    <property type="entry name" value="DUF761_pln"/>
</dbReference>
<protein>
    <recommendedName>
        <fullName evidence="4">DUF761 domain-containing protein</fullName>
    </recommendedName>
</protein>
<dbReference type="InParanoid" id="B9T5E5"/>
<feature type="region of interest" description="Disordered" evidence="1">
    <location>
        <begin position="122"/>
        <end position="149"/>
    </location>
</feature>
<dbReference type="Proteomes" id="UP000008311">
    <property type="component" value="Unassembled WGS sequence"/>
</dbReference>
<dbReference type="OrthoDB" id="1913960at2759"/>
<dbReference type="EMBL" id="EQ974523">
    <property type="protein sequence ID" value="EEF28916.1"/>
    <property type="molecule type" value="Genomic_DNA"/>
</dbReference>
<dbReference type="KEGG" id="rcu:8280431"/>
<evidence type="ECO:0008006" key="4">
    <source>
        <dbReference type="Google" id="ProtNLM"/>
    </source>
</evidence>
<proteinExistence type="predicted"/>
<evidence type="ECO:0000313" key="3">
    <source>
        <dbReference type="Proteomes" id="UP000008311"/>
    </source>
</evidence>
<dbReference type="Pfam" id="PF05553">
    <property type="entry name" value="DUF761"/>
    <property type="match status" value="1"/>
</dbReference>
<evidence type="ECO:0000256" key="1">
    <source>
        <dbReference type="SAM" id="MobiDB-lite"/>
    </source>
</evidence>
<dbReference type="AlphaFoldDB" id="B9T5E5"/>
<organism evidence="2 3">
    <name type="scientific">Ricinus communis</name>
    <name type="common">Castor bean</name>
    <dbReference type="NCBI Taxonomy" id="3988"/>
    <lineage>
        <taxon>Eukaryota</taxon>
        <taxon>Viridiplantae</taxon>
        <taxon>Streptophyta</taxon>
        <taxon>Embryophyta</taxon>
        <taxon>Tracheophyta</taxon>
        <taxon>Spermatophyta</taxon>
        <taxon>Magnoliopsida</taxon>
        <taxon>eudicotyledons</taxon>
        <taxon>Gunneridae</taxon>
        <taxon>Pentapetalae</taxon>
        <taxon>rosids</taxon>
        <taxon>fabids</taxon>
        <taxon>Malpighiales</taxon>
        <taxon>Euphorbiaceae</taxon>
        <taxon>Acalyphoideae</taxon>
        <taxon>Acalypheae</taxon>
        <taxon>Ricinus</taxon>
    </lineage>
</organism>
<gene>
    <name evidence="2" type="ORF">RCOM_0400450</name>
</gene>
<sequence>MQRSSLRKKLQPAKKAWKRLRKTVESKLNSFNFSKAINVIKNNSNRILSYCSLHFFRFFKKRSITRRPTYFSHHYNFYGSKKQLIDKNFSPIYIDQLYSVEAESSLQAKKIVAYAETSSSSSTSRRGKQVADDERASPRKEDKAKEKEKEKVLYSIEDAWREVVAKSPQLRPVDDRAEEFISNFRQDIKIQREKSIVEFEEMLARGT</sequence>